<dbReference type="SUPFAM" id="SSF74853">
    <property type="entry name" value="Lamin A/C globular tail domain"/>
    <property type="match status" value="1"/>
</dbReference>
<dbReference type="PROSITE" id="PS51841">
    <property type="entry name" value="LTD"/>
    <property type="match status" value="1"/>
</dbReference>
<proteinExistence type="predicted"/>
<dbReference type="InterPro" id="IPR001322">
    <property type="entry name" value="Lamin_tail_dom"/>
</dbReference>
<organism evidence="3">
    <name type="scientific">Chaetoceros debilis</name>
    <dbReference type="NCBI Taxonomy" id="122233"/>
    <lineage>
        <taxon>Eukaryota</taxon>
        <taxon>Sar</taxon>
        <taxon>Stramenopiles</taxon>
        <taxon>Ochrophyta</taxon>
        <taxon>Bacillariophyta</taxon>
        <taxon>Coscinodiscophyceae</taxon>
        <taxon>Chaetocerotophycidae</taxon>
        <taxon>Chaetocerotales</taxon>
        <taxon>Chaetocerotaceae</taxon>
        <taxon>Chaetoceros</taxon>
    </lineage>
</organism>
<feature type="signal peptide" evidence="1">
    <location>
        <begin position="1"/>
        <end position="30"/>
    </location>
</feature>
<dbReference type="InterPro" id="IPR014867">
    <property type="entry name" value="Spore_coat_CotH_CotH2/3/7"/>
</dbReference>
<reference evidence="3" key="1">
    <citation type="submission" date="2021-01" db="EMBL/GenBank/DDBJ databases">
        <authorList>
            <person name="Corre E."/>
            <person name="Pelletier E."/>
            <person name="Niang G."/>
            <person name="Scheremetjew M."/>
            <person name="Finn R."/>
            <person name="Kale V."/>
            <person name="Holt S."/>
            <person name="Cochrane G."/>
            <person name="Meng A."/>
            <person name="Brown T."/>
            <person name="Cohen L."/>
        </authorList>
    </citation>
    <scope>NUCLEOTIDE SEQUENCE</scope>
    <source>
        <strain evidence="3">MM31A-1</strain>
    </source>
</reference>
<dbReference type="AlphaFoldDB" id="A0A6S8ZQH3"/>
<evidence type="ECO:0000313" key="3">
    <source>
        <dbReference type="EMBL" id="CAE0476983.1"/>
    </source>
</evidence>
<keyword evidence="1" id="KW-0732">Signal</keyword>
<evidence type="ECO:0000313" key="4">
    <source>
        <dbReference type="EMBL" id="CAE0476986.1"/>
    </source>
</evidence>
<dbReference type="Pfam" id="PF08757">
    <property type="entry name" value="CotH"/>
    <property type="match status" value="2"/>
</dbReference>
<feature type="domain" description="LTD" evidence="2">
    <location>
        <begin position="22"/>
        <end position="182"/>
    </location>
</feature>
<dbReference type="Gene3D" id="2.60.40.1260">
    <property type="entry name" value="Lamin Tail domain"/>
    <property type="match status" value="1"/>
</dbReference>
<protein>
    <recommendedName>
        <fullName evidence="2">LTD domain-containing protein</fullName>
    </recommendedName>
</protein>
<name>A0A6S8ZQH3_9STRA</name>
<dbReference type="Pfam" id="PF00932">
    <property type="entry name" value="LTD"/>
    <property type="match status" value="1"/>
</dbReference>
<evidence type="ECO:0000259" key="2">
    <source>
        <dbReference type="PROSITE" id="PS51841"/>
    </source>
</evidence>
<feature type="chain" id="PRO_5035676634" description="LTD domain-containing protein" evidence="1">
    <location>
        <begin position="31"/>
        <end position="862"/>
    </location>
</feature>
<gene>
    <name evidence="3" type="ORF">CDEB00056_LOCUS21836</name>
    <name evidence="4" type="ORF">CDEB00056_LOCUS21839</name>
</gene>
<sequence length="862" mass="95381">MSKAKTCFSGGQGVHVLLILLASSLATSSASNVLINEVAYKGSTVGSCDGEDWVELFNNDSSSSTPTSLDNYILHDDKGPADDKAYIFPTGVSIAPGEYKVLCKGADFAFGIGSTDTVTLVDTNGAIVSTSGSLPGTGGDSASYALFDPASTGEIGNEAGYEYTSTPTPGEANVITAIEQISREERLEAQNTLGRDFFKMNDDGSRRTSSPFADVVDIYLDVETTDLEYLKTFPGHETYVPFTQVRVVNEGKEVEKLVYGGRIRTKGFRSLMVARCLGASDLPHLIDFNRVNSTQTLFGVERGYFRSHFGDYSCMREHASHRLNARFGLPFLRTRHVRLYLNSGYIGFYTFTEAPELDYVMHRSFGAFDPAETALYKFKIIAASCGDYTSEELETAKQSPVPDPYYFKRGPHRDTIPVEYGNAEFCSNWFIGQYFKDRMDAVKGYVEYNEDCGEAMVELGLVDRDYGSETTEASAKAFLNDHIYAEDNSGLPDAIDIDQWLKNFAVYAVMLNMDSPIDNLNNWYIATTSNGNNDWRIVQWDHNTILSRNSLCSSKCDLRLIYTPILSPSCTTAMEDHPLLGPILSNNDENLRKYVEYVEEFNSLLTDDFFQELYDLGDSIKQFVEYPQLTAETADYESSELSTEIEGYNTIYSPFIRILRARKEQVEQQIKEFKAGTLPRDGIYGNSQVEQCPDWRDPNGMNYVAEDYLDESCSFAAFCGEAQPCFVSGLGCSSDGKFLIPECEQASLCGTCFPFSPCGTFEDKSDEFVASTKKSECKEGGICEIHAGVCFSETAGHCAFDGEVITEECKAAASCSACYPHSRCGDIPIDDPTNSGRSILPSLIKSYFILISTTFLVISYIG</sequence>
<dbReference type="EMBL" id="HBIO01028467">
    <property type="protein sequence ID" value="CAE0476986.1"/>
    <property type="molecule type" value="Transcribed_RNA"/>
</dbReference>
<dbReference type="InterPro" id="IPR036415">
    <property type="entry name" value="Lamin_tail_dom_sf"/>
</dbReference>
<dbReference type="EMBL" id="HBIO01028464">
    <property type="protein sequence ID" value="CAE0476983.1"/>
    <property type="molecule type" value="Transcribed_RNA"/>
</dbReference>
<evidence type="ECO:0000256" key="1">
    <source>
        <dbReference type="SAM" id="SignalP"/>
    </source>
</evidence>
<accession>A0A6S8ZQH3</accession>